<dbReference type="Proteomes" id="UP001620626">
    <property type="component" value="Unassembled WGS sequence"/>
</dbReference>
<comment type="caution">
    <text evidence="2">The sequence shown here is derived from an EMBL/GenBank/DDBJ whole genome shotgun (WGS) entry which is preliminary data.</text>
</comment>
<evidence type="ECO:0000313" key="3">
    <source>
        <dbReference type="Proteomes" id="UP001620626"/>
    </source>
</evidence>
<feature type="compositionally biased region" description="Basic and acidic residues" evidence="1">
    <location>
        <begin position="56"/>
        <end position="71"/>
    </location>
</feature>
<sequence length="71" mass="7606">MVVHGGRYGGYSFEQTSIEHADSEQIDNDNVTDDQAVINGSSTSTFGSSSSPGIVRRVDRSADNDDSSEHL</sequence>
<gene>
    <name evidence="2" type="ORF">niasHT_001022</name>
</gene>
<proteinExistence type="predicted"/>
<feature type="region of interest" description="Disordered" evidence="1">
    <location>
        <begin position="21"/>
        <end position="71"/>
    </location>
</feature>
<dbReference type="AlphaFoldDB" id="A0ABD2LT24"/>
<protein>
    <submittedName>
        <fullName evidence="2">Uncharacterized protein</fullName>
    </submittedName>
</protein>
<evidence type="ECO:0000313" key="2">
    <source>
        <dbReference type="EMBL" id="KAL3118386.1"/>
    </source>
</evidence>
<feature type="compositionally biased region" description="Low complexity" evidence="1">
    <location>
        <begin position="40"/>
        <end position="51"/>
    </location>
</feature>
<evidence type="ECO:0000256" key="1">
    <source>
        <dbReference type="SAM" id="MobiDB-lite"/>
    </source>
</evidence>
<dbReference type="EMBL" id="JBICBT010000281">
    <property type="protein sequence ID" value="KAL3118386.1"/>
    <property type="molecule type" value="Genomic_DNA"/>
</dbReference>
<name>A0ABD2LT24_9BILA</name>
<keyword evidence="3" id="KW-1185">Reference proteome</keyword>
<organism evidence="2 3">
    <name type="scientific">Heterodera trifolii</name>
    <dbReference type="NCBI Taxonomy" id="157864"/>
    <lineage>
        <taxon>Eukaryota</taxon>
        <taxon>Metazoa</taxon>
        <taxon>Ecdysozoa</taxon>
        <taxon>Nematoda</taxon>
        <taxon>Chromadorea</taxon>
        <taxon>Rhabditida</taxon>
        <taxon>Tylenchina</taxon>
        <taxon>Tylenchomorpha</taxon>
        <taxon>Tylenchoidea</taxon>
        <taxon>Heteroderidae</taxon>
        <taxon>Heteroderinae</taxon>
        <taxon>Heterodera</taxon>
    </lineage>
</organism>
<accession>A0ABD2LT24</accession>
<reference evidence="2 3" key="1">
    <citation type="submission" date="2024-10" db="EMBL/GenBank/DDBJ databases">
        <authorList>
            <person name="Kim D."/>
        </authorList>
    </citation>
    <scope>NUCLEOTIDE SEQUENCE [LARGE SCALE GENOMIC DNA]</scope>
    <source>
        <strain evidence="2">BH-2024</strain>
    </source>
</reference>